<dbReference type="GO" id="GO:0031146">
    <property type="term" value="P:SCF-dependent proteasomal ubiquitin-dependent protein catabolic process"/>
    <property type="evidence" value="ECO:0007669"/>
    <property type="project" value="TreeGrafter"/>
</dbReference>
<dbReference type="Gene3D" id="3.80.10.10">
    <property type="entry name" value="Ribonuclease Inhibitor"/>
    <property type="match status" value="1"/>
</dbReference>
<dbReference type="EMBL" id="BPQB01000089">
    <property type="protein sequence ID" value="GJE98493.1"/>
    <property type="molecule type" value="Genomic_DNA"/>
</dbReference>
<feature type="region of interest" description="Disordered" evidence="2">
    <location>
        <begin position="1"/>
        <end position="20"/>
    </location>
</feature>
<evidence type="ECO:0000256" key="2">
    <source>
        <dbReference type="SAM" id="MobiDB-lite"/>
    </source>
</evidence>
<dbReference type="AlphaFoldDB" id="A0A9P3GMF3"/>
<protein>
    <submittedName>
        <fullName evidence="4">F-box protein</fullName>
    </submittedName>
</protein>
<proteinExistence type="predicted"/>
<dbReference type="Pfam" id="PF12937">
    <property type="entry name" value="F-box-like"/>
    <property type="match status" value="1"/>
</dbReference>
<dbReference type="GO" id="GO:0019005">
    <property type="term" value="C:SCF ubiquitin ligase complex"/>
    <property type="evidence" value="ECO:0007669"/>
    <property type="project" value="TreeGrafter"/>
</dbReference>
<feature type="domain" description="F-box" evidence="3">
    <location>
        <begin position="122"/>
        <end position="172"/>
    </location>
</feature>
<evidence type="ECO:0000313" key="5">
    <source>
        <dbReference type="Proteomes" id="UP000703269"/>
    </source>
</evidence>
<name>A0A9P3GMF3_9APHY</name>
<dbReference type="InterPro" id="IPR001810">
    <property type="entry name" value="F-box_dom"/>
</dbReference>
<keyword evidence="1" id="KW-0175">Coiled coil</keyword>
<reference evidence="4 5" key="1">
    <citation type="submission" date="2021-08" db="EMBL/GenBank/DDBJ databases">
        <title>Draft Genome Sequence of Phanerochaete sordida strain YK-624.</title>
        <authorList>
            <person name="Mori T."/>
            <person name="Dohra H."/>
            <person name="Suzuki T."/>
            <person name="Kawagishi H."/>
            <person name="Hirai H."/>
        </authorList>
    </citation>
    <scope>NUCLEOTIDE SEQUENCE [LARGE SCALE GENOMIC DNA]</scope>
    <source>
        <strain evidence="4 5">YK-624</strain>
    </source>
</reference>
<sequence length="624" mass="70228">MPPNEVLSPRPVRSWMPIPSTSPPPYEELVDFSYEKEDPVPTASSSTEPFIPLTPEPIHVFSPIPNPPSVHPWLARAGSGESVDHLRDALSDLETRMAMLLSERDVLEHRLESAVRLQSPVHRLPSELLASIFIACVLTMEEEDSLMLTTLMLVCRHWKEVTLNTPIVWSRVVAGTHHPLSNAYRKLERSKSCPMNISVDFSPRTEYSTVSTDSIVRTMDLLRTSIWRWKSFRLTVPNRPQASAALMRCKDPAPLLEVLSVHILHSMQDDGMQHSNPPRPVFNGQTPSLTSCSMTSFNFGWDMHLVSRLRVLKLGGYWNGYAPSLETTLAMLRACPHLEEFSLRNMSDIDIGACQEYETDPAEYDELYERFARTGDTRMIQLPRLTKLSFYYSGTVRSRIVLGLLSCPALEDVDLCFLDNVSPMIEHLRRQSLTKLPLRRLRIESSFFSELKLARFLRRVPSLTTLDLVDVEDASPSLLKNLAAPATSQSWACPKLTHLSLEGCTTLDWESIRSVVESRLPPQARAFPRPATDSKSPSRGFSSASSAAQRPPIASSSASAFAANAHILAHTPSTALTRTSPFGQPQRLQCLDLTRCHQLSKEMIQWLRLYVEDVKCDTSKNVWE</sequence>
<accession>A0A9P3GMF3</accession>
<evidence type="ECO:0000259" key="3">
    <source>
        <dbReference type="Pfam" id="PF12937"/>
    </source>
</evidence>
<evidence type="ECO:0000313" key="4">
    <source>
        <dbReference type="EMBL" id="GJE98493.1"/>
    </source>
</evidence>
<organism evidence="4 5">
    <name type="scientific">Phanerochaete sordida</name>
    <dbReference type="NCBI Taxonomy" id="48140"/>
    <lineage>
        <taxon>Eukaryota</taxon>
        <taxon>Fungi</taxon>
        <taxon>Dikarya</taxon>
        <taxon>Basidiomycota</taxon>
        <taxon>Agaricomycotina</taxon>
        <taxon>Agaricomycetes</taxon>
        <taxon>Polyporales</taxon>
        <taxon>Phanerochaetaceae</taxon>
        <taxon>Phanerochaete</taxon>
    </lineage>
</organism>
<keyword evidence="5" id="KW-1185">Reference proteome</keyword>
<dbReference type="PANTHER" id="PTHR13318">
    <property type="entry name" value="PARTNER OF PAIRED, ISOFORM B-RELATED"/>
    <property type="match status" value="1"/>
</dbReference>
<comment type="caution">
    <text evidence="4">The sequence shown here is derived from an EMBL/GenBank/DDBJ whole genome shotgun (WGS) entry which is preliminary data.</text>
</comment>
<dbReference type="Proteomes" id="UP000703269">
    <property type="component" value="Unassembled WGS sequence"/>
</dbReference>
<dbReference type="InterPro" id="IPR032675">
    <property type="entry name" value="LRR_dom_sf"/>
</dbReference>
<feature type="coiled-coil region" evidence="1">
    <location>
        <begin position="83"/>
        <end position="110"/>
    </location>
</feature>
<feature type="region of interest" description="Disordered" evidence="2">
    <location>
        <begin position="523"/>
        <end position="549"/>
    </location>
</feature>
<evidence type="ECO:0000256" key="1">
    <source>
        <dbReference type="SAM" id="Coils"/>
    </source>
</evidence>
<feature type="compositionally biased region" description="Low complexity" evidence="2">
    <location>
        <begin position="534"/>
        <end position="549"/>
    </location>
</feature>
<dbReference type="SUPFAM" id="SSF52047">
    <property type="entry name" value="RNI-like"/>
    <property type="match status" value="1"/>
</dbReference>
<dbReference type="OrthoDB" id="8048523at2759"/>
<gene>
    <name evidence="4" type="ORF">PsYK624_147250</name>
</gene>